<keyword evidence="2" id="KW-1185">Reference proteome</keyword>
<dbReference type="Proteomes" id="UP000699042">
    <property type="component" value="Unassembled WGS sequence"/>
</dbReference>
<sequence>MVRRSAERIVFPLPQTSCLLHIGVCSQPCSQTKSYSCMVESGSSRPSYD</sequence>
<reference evidence="1" key="1">
    <citation type="submission" date="2021-05" db="EMBL/GenBank/DDBJ databases">
        <title>Comparative genomics of three Colletotrichum scovillei strains and genetic complementation revealed genes involved fungal growth and virulence on chili pepper.</title>
        <authorList>
            <person name="Hsieh D.-K."/>
            <person name="Chuang S.-C."/>
            <person name="Chen C.-Y."/>
            <person name="Chao Y.-T."/>
            <person name="Lu M.-Y.J."/>
            <person name="Lee M.-H."/>
            <person name="Shih M.-C."/>
        </authorList>
    </citation>
    <scope>NUCLEOTIDE SEQUENCE</scope>
    <source>
        <strain evidence="1">Coll-153</strain>
    </source>
</reference>
<evidence type="ECO:0000313" key="1">
    <source>
        <dbReference type="EMBL" id="KAG7047489.1"/>
    </source>
</evidence>
<organism evidence="1 2">
    <name type="scientific">Colletotrichum scovillei</name>
    <dbReference type="NCBI Taxonomy" id="1209932"/>
    <lineage>
        <taxon>Eukaryota</taxon>
        <taxon>Fungi</taxon>
        <taxon>Dikarya</taxon>
        <taxon>Ascomycota</taxon>
        <taxon>Pezizomycotina</taxon>
        <taxon>Sordariomycetes</taxon>
        <taxon>Hypocreomycetidae</taxon>
        <taxon>Glomerellales</taxon>
        <taxon>Glomerellaceae</taxon>
        <taxon>Colletotrichum</taxon>
        <taxon>Colletotrichum acutatum species complex</taxon>
    </lineage>
</organism>
<protein>
    <submittedName>
        <fullName evidence="1">Uncharacterized protein</fullName>
    </submittedName>
</protein>
<gene>
    <name evidence="1" type="ORF">JMJ77_010840</name>
</gene>
<dbReference type="AlphaFoldDB" id="A0A9P7R3E6"/>
<feature type="non-terminal residue" evidence="1">
    <location>
        <position position="49"/>
    </location>
</feature>
<comment type="caution">
    <text evidence="1">The sequence shown here is derived from an EMBL/GenBank/DDBJ whole genome shotgun (WGS) entry which is preliminary data.</text>
</comment>
<dbReference type="EMBL" id="JAESDN010000007">
    <property type="protein sequence ID" value="KAG7047489.1"/>
    <property type="molecule type" value="Genomic_DNA"/>
</dbReference>
<proteinExistence type="predicted"/>
<accession>A0A9P7R3E6</accession>
<evidence type="ECO:0000313" key="2">
    <source>
        <dbReference type="Proteomes" id="UP000699042"/>
    </source>
</evidence>
<name>A0A9P7R3E6_9PEZI</name>